<reference evidence="2 3" key="1">
    <citation type="submission" date="2020-02" db="EMBL/GenBank/DDBJ databases">
        <title>Draft genome sequence of Haematococcus lacustris strain NIES-144.</title>
        <authorList>
            <person name="Morimoto D."/>
            <person name="Nakagawa S."/>
            <person name="Yoshida T."/>
            <person name="Sawayama S."/>
        </authorList>
    </citation>
    <scope>NUCLEOTIDE SEQUENCE [LARGE SCALE GENOMIC DNA]</scope>
    <source>
        <strain evidence="2 3">NIES-144</strain>
    </source>
</reference>
<accession>A0A6A0AGT7</accession>
<dbReference type="EMBL" id="BLLF01006339">
    <property type="protein sequence ID" value="GFH32169.1"/>
    <property type="molecule type" value="Genomic_DNA"/>
</dbReference>
<dbReference type="Proteomes" id="UP000485058">
    <property type="component" value="Unassembled WGS sequence"/>
</dbReference>
<keyword evidence="3" id="KW-1185">Reference proteome</keyword>
<proteinExistence type="predicted"/>
<comment type="caution">
    <text evidence="2">The sequence shown here is derived from an EMBL/GenBank/DDBJ whole genome shotgun (WGS) entry which is preliminary data.</text>
</comment>
<name>A0A6A0AGT7_HAELA</name>
<evidence type="ECO:0000313" key="3">
    <source>
        <dbReference type="Proteomes" id="UP000485058"/>
    </source>
</evidence>
<gene>
    <name evidence="2" type="ORF">HaLaN_31345</name>
</gene>
<sequence>MGRQQLRAVTSRDKTCSAWLN</sequence>
<evidence type="ECO:0000256" key="1">
    <source>
        <dbReference type="SAM" id="MobiDB-lite"/>
    </source>
</evidence>
<feature type="non-terminal residue" evidence="2">
    <location>
        <position position="1"/>
    </location>
</feature>
<evidence type="ECO:0000313" key="2">
    <source>
        <dbReference type="EMBL" id="GFH32169.1"/>
    </source>
</evidence>
<dbReference type="AlphaFoldDB" id="A0A6A0AGT7"/>
<organism evidence="2 3">
    <name type="scientific">Haematococcus lacustris</name>
    <name type="common">Green alga</name>
    <name type="synonym">Haematococcus pluvialis</name>
    <dbReference type="NCBI Taxonomy" id="44745"/>
    <lineage>
        <taxon>Eukaryota</taxon>
        <taxon>Viridiplantae</taxon>
        <taxon>Chlorophyta</taxon>
        <taxon>core chlorophytes</taxon>
        <taxon>Chlorophyceae</taxon>
        <taxon>CS clade</taxon>
        <taxon>Chlamydomonadales</taxon>
        <taxon>Haematococcaceae</taxon>
        <taxon>Haematococcus</taxon>
    </lineage>
</organism>
<feature type="region of interest" description="Disordered" evidence="1">
    <location>
        <begin position="1"/>
        <end position="21"/>
    </location>
</feature>
<protein>
    <submittedName>
        <fullName evidence="2">Uncharacterized protein</fullName>
    </submittedName>
</protein>